<feature type="region of interest" description="Disordered" evidence="1">
    <location>
        <begin position="217"/>
        <end position="238"/>
    </location>
</feature>
<organism evidence="2">
    <name type="scientific">mine drainage metagenome</name>
    <dbReference type="NCBI Taxonomy" id="410659"/>
    <lineage>
        <taxon>unclassified sequences</taxon>
        <taxon>metagenomes</taxon>
        <taxon>ecological metagenomes</taxon>
    </lineage>
</organism>
<dbReference type="AlphaFoldDB" id="A0A1J5QBH8"/>
<evidence type="ECO:0000256" key="1">
    <source>
        <dbReference type="SAM" id="MobiDB-lite"/>
    </source>
</evidence>
<gene>
    <name evidence="2" type="ORF">GALL_434900</name>
</gene>
<accession>A0A1J5QBH8</accession>
<dbReference type="EMBL" id="MLJW01002364">
    <property type="protein sequence ID" value="OIQ74851.1"/>
    <property type="molecule type" value="Genomic_DNA"/>
</dbReference>
<name>A0A1J5QBH8_9ZZZZ</name>
<proteinExistence type="predicted"/>
<sequence length="238" mass="27965">MLRPYPRRDIGVQIAPRQQRRVAVDMPPAERLKFRHAAGVAMDNPRIIHEFRQPDHPRMIHKRHQIRRLQPRPRGLHMGRGHARRQLHANIHHRPRAGVEEIPYPHQPRHIGNLMRVANRRRHASRAHAAVKFERRDKRAFDVQMRVDKPRHQYLAAAVNLSSPLILLENPDDGLAADRHISHDQLARHQIKHPAALQHQIGPHLPTPLRYHVRQFRPRHVIPPASKPFAPNDPKRRR</sequence>
<comment type="caution">
    <text evidence="2">The sequence shown here is derived from an EMBL/GenBank/DDBJ whole genome shotgun (WGS) entry which is preliminary data.</text>
</comment>
<evidence type="ECO:0000313" key="2">
    <source>
        <dbReference type="EMBL" id="OIQ74851.1"/>
    </source>
</evidence>
<protein>
    <submittedName>
        <fullName evidence="2">Uncharacterized protein</fullName>
    </submittedName>
</protein>
<reference evidence="2" key="1">
    <citation type="submission" date="2016-10" db="EMBL/GenBank/DDBJ databases">
        <title>Sequence of Gallionella enrichment culture.</title>
        <authorList>
            <person name="Poehlein A."/>
            <person name="Muehling M."/>
            <person name="Daniel R."/>
        </authorList>
    </citation>
    <scope>NUCLEOTIDE SEQUENCE</scope>
</reference>